<dbReference type="Proteomes" id="UP000823388">
    <property type="component" value="Chromosome 1N"/>
</dbReference>
<dbReference type="InterPro" id="IPR046342">
    <property type="entry name" value="CBS_dom_sf"/>
</dbReference>
<dbReference type="PROSITE" id="PS51371">
    <property type="entry name" value="CBS"/>
    <property type="match status" value="1"/>
</dbReference>
<dbReference type="EMBL" id="CM029038">
    <property type="protein sequence ID" value="KAG2648637.1"/>
    <property type="molecule type" value="Genomic_DNA"/>
</dbReference>
<organism evidence="6 7">
    <name type="scientific">Panicum virgatum</name>
    <name type="common">Blackwell switchgrass</name>
    <dbReference type="NCBI Taxonomy" id="38727"/>
    <lineage>
        <taxon>Eukaryota</taxon>
        <taxon>Viridiplantae</taxon>
        <taxon>Streptophyta</taxon>
        <taxon>Embryophyta</taxon>
        <taxon>Tracheophyta</taxon>
        <taxon>Spermatophyta</taxon>
        <taxon>Magnoliopsida</taxon>
        <taxon>Liliopsida</taxon>
        <taxon>Poales</taxon>
        <taxon>Poaceae</taxon>
        <taxon>PACMAD clade</taxon>
        <taxon>Panicoideae</taxon>
        <taxon>Panicodae</taxon>
        <taxon>Paniceae</taxon>
        <taxon>Panicinae</taxon>
        <taxon>Panicum</taxon>
        <taxon>Panicum sect. Hiantes</taxon>
    </lineage>
</organism>
<dbReference type="SUPFAM" id="SSF54631">
    <property type="entry name" value="CBS-domain pair"/>
    <property type="match status" value="2"/>
</dbReference>
<dbReference type="InterPro" id="IPR000644">
    <property type="entry name" value="CBS_dom"/>
</dbReference>
<proteinExistence type="predicted"/>
<gene>
    <name evidence="6" type="ORF">PVAP13_1NG019300</name>
</gene>
<evidence type="ECO:0000256" key="2">
    <source>
        <dbReference type="ARBA" id="ARBA00023122"/>
    </source>
</evidence>
<dbReference type="OrthoDB" id="449052at2759"/>
<dbReference type="GO" id="GO:0005737">
    <property type="term" value="C:cytoplasm"/>
    <property type="evidence" value="ECO:0007669"/>
    <property type="project" value="TreeGrafter"/>
</dbReference>
<keyword evidence="1" id="KW-0677">Repeat</keyword>
<feature type="compositionally biased region" description="Basic and acidic residues" evidence="4">
    <location>
        <begin position="7"/>
        <end position="24"/>
    </location>
</feature>
<reference evidence="6 7" key="1">
    <citation type="submission" date="2020-05" db="EMBL/GenBank/DDBJ databases">
        <title>WGS assembly of Panicum virgatum.</title>
        <authorList>
            <person name="Lovell J.T."/>
            <person name="Jenkins J."/>
            <person name="Shu S."/>
            <person name="Juenger T.E."/>
            <person name="Schmutz J."/>
        </authorList>
    </citation>
    <scope>NUCLEOTIDE SEQUENCE [LARGE SCALE GENOMIC DNA]</scope>
    <source>
        <strain evidence="7">cv. AP13</strain>
    </source>
</reference>
<dbReference type="InterPro" id="IPR050511">
    <property type="entry name" value="AMPK_gamma/SDS23_families"/>
</dbReference>
<feature type="domain" description="CBS" evidence="5">
    <location>
        <begin position="369"/>
        <end position="426"/>
    </location>
</feature>
<feature type="region of interest" description="Disordered" evidence="4">
    <location>
        <begin position="1"/>
        <end position="29"/>
    </location>
</feature>
<sequence length="436" mass="45998">MAQLRAPTDEQRQEEALHGEKDDVVVAAGGSESNKKARAGLCGVLRERKVVDLARAKRRLVEVPYTATLAHTANALLAARVSAVAVAAPPGHWIGAGGSMILESDPATGAVRKHYIGMVNMLDILVHIAEASDEAEADDEAVDLDRRMAVPVSSVIGHSLEGLTLWTLHPNTSVLDCMETFSKGVHRTLVPLESSADNVVAVELVESAPGYRMVTQMDVVRFLRAHGAELKGVLSRTVRELGAVSEAVFAVASGARVIDAIKAMRAASLTAVPVVDAAAGGEETLQDGMGKKAIETFSATDLRGCPVARLQPWLGISVTEFKRKVAEYRASNKPVVPGADATDTGVPTAADDADTPAAAAVATDEEQSDEQPLVTCSLESTLGEAIEAAATRHVHRLWAVDEEGLLRGVVSLTDVLRAVREAALGEDRDLHSIVSS</sequence>
<keyword evidence="7" id="KW-1185">Reference proteome</keyword>
<evidence type="ECO:0000259" key="5">
    <source>
        <dbReference type="PROSITE" id="PS51371"/>
    </source>
</evidence>
<name>A0A8T0WQX7_PANVG</name>
<dbReference type="Gene3D" id="3.10.580.10">
    <property type="entry name" value="CBS-domain"/>
    <property type="match status" value="2"/>
</dbReference>
<dbReference type="SMART" id="SM00116">
    <property type="entry name" value="CBS"/>
    <property type="match status" value="2"/>
</dbReference>
<dbReference type="AlphaFoldDB" id="A0A8T0WQX7"/>
<keyword evidence="2 3" id="KW-0129">CBS domain</keyword>
<comment type="caution">
    <text evidence="6">The sequence shown here is derived from an EMBL/GenBank/DDBJ whole genome shotgun (WGS) entry which is preliminary data.</text>
</comment>
<evidence type="ECO:0000256" key="1">
    <source>
        <dbReference type="ARBA" id="ARBA00022737"/>
    </source>
</evidence>
<evidence type="ECO:0000313" key="6">
    <source>
        <dbReference type="EMBL" id="KAG2648637.1"/>
    </source>
</evidence>
<evidence type="ECO:0000256" key="4">
    <source>
        <dbReference type="SAM" id="MobiDB-lite"/>
    </source>
</evidence>
<dbReference type="Pfam" id="PF00571">
    <property type="entry name" value="CBS"/>
    <property type="match status" value="1"/>
</dbReference>
<protein>
    <recommendedName>
        <fullName evidence="5">CBS domain-containing protein</fullName>
    </recommendedName>
</protein>
<accession>A0A8T0WQX7</accession>
<dbReference type="PANTHER" id="PTHR13780">
    <property type="entry name" value="AMP-ACTIVATED PROTEIN KINASE, GAMMA REGULATORY SUBUNIT"/>
    <property type="match status" value="1"/>
</dbReference>
<dbReference type="GO" id="GO:0005634">
    <property type="term" value="C:nucleus"/>
    <property type="evidence" value="ECO:0007669"/>
    <property type="project" value="TreeGrafter"/>
</dbReference>
<evidence type="ECO:0000313" key="7">
    <source>
        <dbReference type="Proteomes" id="UP000823388"/>
    </source>
</evidence>
<evidence type="ECO:0000256" key="3">
    <source>
        <dbReference type="PROSITE-ProRule" id="PRU00703"/>
    </source>
</evidence>
<dbReference type="PANTHER" id="PTHR13780:SF101">
    <property type="entry name" value="SNF1-RELATED PROTEIN KINASE REGULATORY SUBUNIT GAMMA-LIKE PV42A"/>
    <property type="match status" value="1"/>
</dbReference>